<evidence type="ECO:0000313" key="4">
    <source>
        <dbReference type="Proteomes" id="UP000198724"/>
    </source>
</evidence>
<feature type="domain" description="UspA" evidence="2">
    <location>
        <begin position="3"/>
        <end position="162"/>
    </location>
</feature>
<comment type="similarity">
    <text evidence="1">Belongs to the universal stress protein A family.</text>
</comment>
<dbReference type="InterPro" id="IPR014729">
    <property type="entry name" value="Rossmann-like_a/b/a_fold"/>
</dbReference>
<dbReference type="PRINTS" id="PR01438">
    <property type="entry name" value="UNVRSLSTRESS"/>
</dbReference>
<keyword evidence="4" id="KW-1185">Reference proteome</keyword>
<dbReference type="STRING" id="1436961.SAMN05421739_11523"/>
<dbReference type="CDD" id="cd00293">
    <property type="entry name" value="USP-like"/>
    <property type="match status" value="2"/>
</dbReference>
<dbReference type="InterPro" id="IPR006016">
    <property type="entry name" value="UspA"/>
</dbReference>
<proteinExistence type="inferred from homology"/>
<dbReference type="OrthoDB" id="1522603at2"/>
<dbReference type="InterPro" id="IPR006015">
    <property type="entry name" value="Universal_stress_UspA"/>
</dbReference>
<dbReference type="EMBL" id="FOOT01000015">
    <property type="protein sequence ID" value="SFH38413.1"/>
    <property type="molecule type" value="Genomic_DNA"/>
</dbReference>
<reference evidence="4" key="1">
    <citation type="submission" date="2016-10" db="EMBL/GenBank/DDBJ databases">
        <authorList>
            <person name="Varghese N."/>
            <person name="Submissions S."/>
        </authorList>
    </citation>
    <scope>NUCLEOTIDE SEQUENCE [LARGE SCALE GENOMIC DNA]</scope>
    <source>
        <strain evidence="4">LP51</strain>
    </source>
</reference>
<dbReference type="Gene3D" id="3.40.50.620">
    <property type="entry name" value="HUPs"/>
    <property type="match status" value="2"/>
</dbReference>
<dbReference type="Proteomes" id="UP000198724">
    <property type="component" value="Unassembled WGS sequence"/>
</dbReference>
<sequence>MFRILIPVDFTEGSTNACRYALHLCAALPQAEILLLHCFSDYLLQPQLDDPTTDTGYSPLSPGSEMMTDRVLYQNQQEQQEKLEKLYKELLAEAHTQGNHTQLKHAFINGLTEDVIRDEIDRYKPDLLLMGTKGEDNIARSLFGTITTKMVEDAKIPLLTVPESYKDYSLHRALYATDFDKTDAEAITVLLQLLKPFDPEILCTHIGTEDSERDDSFKMEQLQARLYAALPDNNLQFAILPSEDDVADALQDFVAREHIGLIAVNNHQRSLFSSIFKPSLSKKLVLEAQVPLLIFHSTEKV</sequence>
<name>A0A1I2ZKS5_9BACT</name>
<dbReference type="PANTHER" id="PTHR46268">
    <property type="entry name" value="STRESS RESPONSE PROTEIN NHAX"/>
    <property type="match status" value="1"/>
</dbReference>
<dbReference type="PANTHER" id="PTHR46268:SF6">
    <property type="entry name" value="UNIVERSAL STRESS PROTEIN UP12"/>
    <property type="match status" value="1"/>
</dbReference>
<organism evidence="3 4">
    <name type="scientific">Pontibacter chinhatensis</name>
    <dbReference type="NCBI Taxonomy" id="1436961"/>
    <lineage>
        <taxon>Bacteria</taxon>
        <taxon>Pseudomonadati</taxon>
        <taxon>Bacteroidota</taxon>
        <taxon>Cytophagia</taxon>
        <taxon>Cytophagales</taxon>
        <taxon>Hymenobacteraceae</taxon>
        <taxon>Pontibacter</taxon>
    </lineage>
</organism>
<dbReference type="AlphaFoldDB" id="A0A1I2ZKS5"/>
<dbReference type="SUPFAM" id="SSF52402">
    <property type="entry name" value="Adenine nucleotide alpha hydrolases-like"/>
    <property type="match status" value="2"/>
</dbReference>
<evidence type="ECO:0000313" key="3">
    <source>
        <dbReference type="EMBL" id="SFH38413.1"/>
    </source>
</evidence>
<evidence type="ECO:0000259" key="2">
    <source>
        <dbReference type="Pfam" id="PF00582"/>
    </source>
</evidence>
<protein>
    <submittedName>
        <fullName evidence="3">Nucleotide-binding universal stress protein, UspA family</fullName>
    </submittedName>
</protein>
<gene>
    <name evidence="3" type="ORF">SAMN05421739_11523</name>
</gene>
<accession>A0A1I2ZKS5</accession>
<dbReference type="RefSeq" id="WP_139217863.1">
    <property type="nucleotide sequence ID" value="NZ_FOOT01000015.1"/>
</dbReference>
<dbReference type="Pfam" id="PF00582">
    <property type="entry name" value="Usp"/>
    <property type="match status" value="1"/>
</dbReference>
<evidence type="ECO:0000256" key="1">
    <source>
        <dbReference type="ARBA" id="ARBA00008791"/>
    </source>
</evidence>